<keyword evidence="4" id="KW-0963">Cytoplasm</keyword>
<dbReference type="GO" id="GO:0019287">
    <property type="term" value="P:isopentenyl diphosphate biosynthetic process, mevalonate pathway"/>
    <property type="evidence" value="ECO:0007669"/>
    <property type="project" value="TreeGrafter"/>
</dbReference>
<feature type="domain" description="GHMP kinase N-terminal" evidence="14">
    <location>
        <begin position="98"/>
        <end position="173"/>
    </location>
</feature>
<evidence type="ECO:0000313" key="17">
    <source>
        <dbReference type="Proteomes" id="UP000590225"/>
    </source>
</evidence>
<sequence length="337" mass="34048">MTSNDLDHTATTGAGTIRRTGRASSHGKTILIGEHAVVHGAPALVLPVIDAEVVATVTPLEHVADAGPGSAAGHHLESTVHTGPLDLAPAAVMPTVTAVTATLRHLGVTDRPVHVRVDSQVPTARGMGSSAAVAAAVTAAVADVFGVVLDAETHHELIQECERVAHGSPSGLDARGVVADAPVWFEDGRIEPVVLGARFVFVVADTGVPGHTREAVASVRERLDHDPETVRAVIDRIGALARHARGTLEGGDVQALGASMDAAHDLLTSLGVSSPDLDGLVAAARGAGALGAKLTGGGRGGCVLTLAEDDDHADRIAAALRGAGAAATWTTSIGDRV</sequence>
<evidence type="ECO:0000256" key="2">
    <source>
        <dbReference type="ARBA" id="ARBA00006495"/>
    </source>
</evidence>
<dbReference type="NCBIfam" id="TIGR00549">
    <property type="entry name" value="mevalon_kin"/>
    <property type="match status" value="1"/>
</dbReference>
<evidence type="ECO:0000256" key="13">
    <source>
        <dbReference type="SAM" id="MobiDB-lite"/>
    </source>
</evidence>
<feature type="region of interest" description="Disordered" evidence="13">
    <location>
        <begin position="1"/>
        <end position="24"/>
    </location>
</feature>
<evidence type="ECO:0000256" key="11">
    <source>
        <dbReference type="ARBA" id="ARBA00023098"/>
    </source>
</evidence>
<dbReference type="InterPro" id="IPR036554">
    <property type="entry name" value="GHMP_kinase_C_sf"/>
</dbReference>
<evidence type="ECO:0000256" key="7">
    <source>
        <dbReference type="ARBA" id="ARBA00022741"/>
    </source>
</evidence>
<dbReference type="InterPro" id="IPR013750">
    <property type="entry name" value="GHMP_kinase_C_dom"/>
</dbReference>
<dbReference type="Gene3D" id="3.30.230.10">
    <property type="match status" value="1"/>
</dbReference>
<reference evidence="16 17" key="1">
    <citation type="submission" date="2020-07" db="EMBL/GenBank/DDBJ databases">
        <title>Above-ground endophytic microbial communities from plants in different locations in the United States.</title>
        <authorList>
            <person name="Frank C."/>
        </authorList>
    </citation>
    <scope>NUCLEOTIDE SEQUENCE [LARGE SCALE GENOMIC DNA]</scope>
    <source>
        <strain evidence="16 17">WPL5_2</strain>
    </source>
</reference>
<feature type="domain" description="GHMP kinase C-terminal" evidence="15">
    <location>
        <begin position="248"/>
        <end position="324"/>
    </location>
</feature>
<dbReference type="GO" id="GO:0005829">
    <property type="term" value="C:cytosol"/>
    <property type="evidence" value="ECO:0007669"/>
    <property type="project" value="TreeGrafter"/>
</dbReference>
<dbReference type="Proteomes" id="UP000590225">
    <property type="component" value="Unassembled WGS sequence"/>
</dbReference>
<dbReference type="SUPFAM" id="SSF54211">
    <property type="entry name" value="Ribosomal protein S5 domain 2-like"/>
    <property type="match status" value="1"/>
</dbReference>
<evidence type="ECO:0000256" key="6">
    <source>
        <dbReference type="ARBA" id="ARBA00022679"/>
    </source>
</evidence>
<dbReference type="EMBL" id="JACGXP010000003">
    <property type="protein sequence ID" value="MBA8990838.1"/>
    <property type="molecule type" value="Genomic_DNA"/>
</dbReference>
<evidence type="ECO:0000256" key="8">
    <source>
        <dbReference type="ARBA" id="ARBA00022777"/>
    </source>
</evidence>
<dbReference type="AlphaFoldDB" id="A0AAW3T732"/>
<dbReference type="RefSeq" id="WP_182516119.1">
    <property type="nucleotide sequence ID" value="NZ_JACGXP010000003.1"/>
</dbReference>
<dbReference type="PANTHER" id="PTHR43290">
    <property type="entry name" value="MEVALONATE KINASE"/>
    <property type="match status" value="1"/>
</dbReference>
<dbReference type="PRINTS" id="PR00959">
    <property type="entry name" value="MEVGALKINASE"/>
</dbReference>
<dbReference type="PANTHER" id="PTHR43290:SF2">
    <property type="entry name" value="MEVALONATE KINASE"/>
    <property type="match status" value="1"/>
</dbReference>
<organism evidence="16 17">
    <name type="scientific">Curtobacterium pusillum</name>
    <dbReference type="NCBI Taxonomy" id="69373"/>
    <lineage>
        <taxon>Bacteria</taxon>
        <taxon>Bacillati</taxon>
        <taxon>Actinomycetota</taxon>
        <taxon>Actinomycetes</taxon>
        <taxon>Micrococcales</taxon>
        <taxon>Microbacteriaceae</taxon>
        <taxon>Curtobacterium</taxon>
    </lineage>
</organism>
<dbReference type="GO" id="GO:0005524">
    <property type="term" value="F:ATP binding"/>
    <property type="evidence" value="ECO:0007669"/>
    <property type="project" value="UniProtKB-KW"/>
</dbReference>
<dbReference type="InterPro" id="IPR006204">
    <property type="entry name" value="GHMP_kinase_N_dom"/>
</dbReference>
<evidence type="ECO:0000313" key="16">
    <source>
        <dbReference type="EMBL" id="MBA8990838.1"/>
    </source>
</evidence>
<keyword evidence="10" id="KW-0460">Magnesium</keyword>
<dbReference type="EC" id="2.7.1.36" evidence="3"/>
<dbReference type="Pfam" id="PF08544">
    <property type="entry name" value="GHMP_kinases_C"/>
    <property type="match status" value="1"/>
</dbReference>
<keyword evidence="11" id="KW-0443">Lipid metabolism</keyword>
<comment type="subcellular location">
    <subcellularLocation>
        <location evidence="1">Cytoplasm</location>
    </subcellularLocation>
</comment>
<dbReference type="Gene3D" id="3.30.70.890">
    <property type="entry name" value="GHMP kinase, C-terminal domain"/>
    <property type="match status" value="1"/>
</dbReference>
<evidence type="ECO:0000256" key="1">
    <source>
        <dbReference type="ARBA" id="ARBA00004496"/>
    </source>
</evidence>
<evidence type="ECO:0000256" key="12">
    <source>
        <dbReference type="ARBA" id="ARBA00029438"/>
    </source>
</evidence>
<gene>
    <name evidence="16" type="ORF">FHW23_002103</name>
</gene>
<comment type="similarity">
    <text evidence="2">Belongs to the GHMP kinase family. Mevalonate kinase subfamily.</text>
</comment>
<evidence type="ECO:0000259" key="15">
    <source>
        <dbReference type="Pfam" id="PF08544"/>
    </source>
</evidence>
<dbReference type="GO" id="GO:0004496">
    <property type="term" value="F:mevalonate kinase activity"/>
    <property type="evidence" value="ECO:0007669"/>
    <property type="project" value="UniProtKB-EC"/>
</dbReference>
<keyword evidence="9" id="KW-0067">ATP-binding</keyword>
<dbReference type="SUPFAM" id="SSF55060">
    <property type="entry name" value="GHMP Kinase, C-terminal domain"/>
    <property type="match status" value="1"/>
</dbReference>
<name>A0AAW3T732_9MICO</name>
<proteinExistence type="inferred from homology"/>
<feature type="compositionally biased region" description="Low complexity" evidence="13">
    <location>
        <begin position="9"/>
        <end position="18"/>
    </location>
</feature>
<keyword evidence="5" id="KW-0444">Lipid biosynthesis</keyword>
<dbReference type="InterPro" id="IPR006203">
    <property type="entry name" value="GHMP_knse_ATP-bd_CS"/>
</dbReference>
<dbReference type="Pfam" id="PF00288">
    <property type="entry name" value="GHMP_kinases_N"/>
    <property type="match status" value="1"/>
</dbReference>
<evidence type="ECO:0000256" key="10">
    <source>
        <dbReference type="ARBA" id="ARBA00022842"/>
    </source>
</evidence>
<keyword evidence="8 16" id="KW-0418">Kinase</keyword>
<evidence type="ECO:0000256" key="4">
    <source>
        <dbReference type="ARBA" id="ARBA00022490"/>
    </source>
</evidence>
<keyword evidence="6 16" id="KW-0808">Transferase</keyword>
<evidence type="ECO:0000256" key="5">
    <source>
        <dbReference type="ARBA" id="ARBA00022516"/>
    </source>
</evidence>
<dbReference type="InterPro" id="IPR006205">
    <property type="entry name" value="Mev_gal_kin"/>
</dbReference>
<protein>
    <recommendedName>
        <fullName evidence="3">mevalonate kinase</fullName>
        <ecNumber evidence="3">2.7.1.36</ecNumber>
    </recommendedName>
</protein>
<dbReference type="PROSITE" id="PS00627">
    <property type="entry name" value="GHMP_KINASES_ATP"/>
    <property type="match status" value="1"/>
</dbReference>
<evidence type="ECO:0000259" key="14">
    <source>
        <dbReference type="Pfam" id="PF00288"/>
    </source>
</evidence>
<keyword evidence="7" id="KW-0547">Nucleotide-binding</keyword>
<comment type="caution">
    <text evidence="16">The sequence shown here is derived from an EMBL/GenBank/DDBJ whole genome shotgun (WGS) entry which is preliminary data.</text>
</comment>
<dbReference type="InterPro" id="IPR020568">
    <property type="entry name" value="Ribosomal_Su5_D2-typ_SF"/>
</dbReference>
<dbReference type="InterPro" id="IPR014721">
    <property type="entry name" value="Ribsml_uS5_D2-typ_fold_subgr"/>
</dbReference>
<evidence type="ECO:0000256" key="9">
    <source>
        <dbReference type="ARBA" id="ARBA00022840"/>
    </source>
</evidence>
<accession>A0AAW3T732</accession>
<evidence type="ECO:0000256" key="3">
    <source>
        <dbReference type="ARBA" id="ARBA00012103"/>
    </source>
</evidence>
<comment type="pathway">
    <text evidence="12">Isoprenoid biosynthesis; isopentenyl diphosphate biosynthesis via mevalonate pathway; isopentenyl diphosphate from (R)-mevalonate: step 1/3.</text>
</comment>